<protein>
    <submittedName>
        <fullName evidence="4">Uncharacterized protein</fullName>
    </submittedName>
</protein>
<sequence>MKLQTCFTFMITVVRFANSLECPLTNISCKDIYSGDRFRFLYQCPKGSEISVLDNKTLVAFAVLGNQTTKHLNEVIIIGDHSVDTRDCRDLKIKCMVPIGENGVDEICLDYKVTETPTPTPTPSPTPRNHIICGSVFGFVGLMVLIGLGYMFWKKRQHVPSRVSWILRQLRISSQTETRETEQTRNPEGRDVQESTADHLDTFRLSEISARDPREGGENDTEQDNALESVHVHSTDPTADGKAPQSSGLDRNNSSPGIQPTARGDGIASDGNRASKRRAVSSLRDDPGGVKDNDEKAIDGIREVRSRRTVGDRAPGDHGNEGQPLLSNQRAANRGFDMTGKAVALVDKRDFDPDQVRGCSTVPDADVESTPNMKN</sequence>
<feature type="compositionally biased region" description="Basic and acidic residues" evidence="1">
    <location>
        <begin position="177"/>
        <end position="217"/>
    </location>
</feature>
<comment type="caution">
    <text evidence="4">The sequence shown here is derived from an EMBL/GenBank/DDBJ whole genome shotgun (WGS) entry which is preliminary data.</text>
</comment>
<keyword evidence="2" id="KW-0812">Transmembrane</keyword>
<accession>A0AAW1FKJ2</accession>
<feature type="signal peptide" evidence="3">
    <location>
        <begin position="1"/>
        <end position="19"/>
    </location>
</feature>
<evidence type="ECO:0000313" key="4">
    <source>
        <dbReference type="EMBL" id="KAK9535221.1"/>
    </source>
</evidence>
<feature type="compositionally biased region" description="Polar residues" evidence="1">
    <location>
        <begin position="244"/>
        <end position="258"/>
    </location>
</feature>
<evidence type="ECO:0000256" key="2">
    <source>
        <dbReference type="SAM" id="Phobius"/>
    </source>
</evidence>
<keyword evidence="3" id="KW-0732">Signal</keyword>
<feature type="compositionally biased region" description="Basic and acidic residues" evidence="1">
    <location>
        <begin position="283"/>
        <end position="320"/>
    </location>
</feature>
<feature type="region of interest" description="Disordered" evidence="1">
    <location>
        <begin position="175"/>
        <end position="334"/>
    </location>
</feature>
<dbReference type="AlphaFoldDB" id="A0AAW1FKJ2"/>
<feature type="transmembrane region" description="Helical" evidence="2">
    <location>
        <begin position="134"/>
        <end position="153"/>
    </location>
</feature>
<proteinExistence type="predicted"/>
<evidence type="ECO:0000256" key="1">
    <source>
        <dbReference type="SAM" id="MobiDB-lite"/>
    </source>
</evidence>
<dbReference type="Proteomes" id="UP001488805">
    <property type="component" value="Unassembled WGS sequence"/>
</dbReference>
<keyword evidence="2" id="KW-1133">Transmembrane helix</keyword>
<feature type="region of interest" description="Disordered" evidence="1">
    <location>
        <begin position="349"/>
        <end position="375"/>
    </location>
</feature>
<dbReference type="EMBL" id="JBCEZU010000056">
    <property type="protein sequence ID" value="KAK9535221.1"/>
    <property type="molecule type" value="Genomic_DNA"/>
</dbReference>
<evidence type="ECO:0000256" key="3">
    <source>
        <dbReference type="SAM" id="SignalP"/>
    </source>
</evidence>
<gene>
    <name evidence="4" type="ORF">VZT92_007616</name>
</gene>
<organism evidence="4 5">
    <name type="scientific">Zoarces viviparus</name>
    <name type="common">Viviparous eelpout</name>
    <name type="synonym">Blennius viviparus</name>
    <dbReference type="NCBI Taxonomy" id="48416"/>
    <lineage>
        <taxon>Eukaryota</taxon>
        <taxon>Metazoa</taxon>
        <taxon>Chordata</taxon>
        <taxon>Craniata</taxon>
        <taxon>Vertebrata</taxon>
        <taxon>Euteleostomi</taxon>
        <taxon>Actinopterygii</taxon>
        <taxon>Neopterygii</taxon>
        <taxon>Teleostei</taxon>
        <taxon>Neoteleostei</taxon>
        <taxon>Acanthomorphata</taxon>
        <taxon>Eupercaria</taxon>
        <taxon>Perciformes</taxon>
        <taxon>Cottioidei</taxon>
        <taxon>Zoarcales</taxon>
        <taxon>Zoarcidae</taxon>
        <taxon>Zoarcinae</taxon>
        <taxon>Zoarces</taxon>
    </lineage>
</organism>
<feature type="chain" id="PRO_5043799819" evidence="3">
    <location>
        <begin position="20"/>
        <end position="375"/>
    </location>
</feature>
<keyword evidence="5" id="KW-1185">Reference proteome</keyword>
<reference evidence="4 5" key="1">
    <citation type="journal article" date="2024" name="Genome Biol. Evol.">
        <title>Chromosome-level genome assembly of the viviparous eelpout Zoarces viviparus.</title>
        <authorList>
            <person name="Fuhrmann N."/>
            <person name="Brasseur M.V."/>
            <person name="Bakowski C.E."/>
            <person name="Podsiadlowski L."/>
            <person name="Prost S."/>
            <person name="Krehenwinkel H."/>
            <person name="Mayer C."/>
        </authorList>
    </citation>
    <scope>NUCLEOTIDE SEQUENCE [LARGE SCALE GENOMIC DNA]</scope>
    <source>
        <strain evidence="4">NO-MEL_2022_Ind0_liver</strain>
    </source>
</reference>
<name>A0AAW1FKJ2_ZOAVI</name>
<keyword evidence="2" id="KW-0472">Membrane</keyword>
<evidence type="ECO:0000313" key="5">
    <source>
        <dbReference type="Proteomes" id="UP001488805"/>
    </source>
</evidence>